<proteinExistence type="predicted"/>
<protein>
    <submittedName>
        <fullName evidence="1">Uncharacterized protein</fullName>
    </submittedName>
</protein>
<gene>
    <name evidence="1" type="ORF">LCGC14_1180180</name>
</gene>
<sequence>MSIQGDYDHELKIDSTTKQFRLVKGEGGAVMYNIRNIIPNYRDPLLFTQSNWVGGHGSFERRVPDVYFEGQSIDTTQDGRLFLGPLITTVQESDDTDLDGAVVDFVWSEGASEWLCWTATNIYRYDVGSNGKWTLATTTVTGVLQMVEFKGIMYAGRGTTGAYMYSSDGDTWTATDLTDSTAHGFLVTPNPDGTAENLWKFKKTNELSRTTDGRTVAAGGVQWESPTFVGDTSHNITNIFLQSNKLMAGREDNLFHIDSNGGTHPFRDDLKINQSTNNYKYVTEWQTSVYHSEARGMAEITAYNSYDVMGPIFGIDDIGKVGDVVGLASDKDYLYAAMDEGTNTIIYKGVEILNQGKLQWQWCPWVFAGTNAVAAIAVAQHSTTDLRLWFGYGNATAYVILSENPLGDSLARYATSGFLRGSYDYGTDPNWDKLWQSAVVEQHRVNSGAITAASSGETVQVKYRDDTDTSATSLISAYNTAGVVETNFSSALNNKRIQFEIHLASDTSTATPVVTFFQAKGVEKPTTVRVHEATYAIDDSPSEDAEVLRDLLRTGRTSTALIRFANLNFEEKTSGSAGTDFVYTVMTPGYPMETEIVHLDGRGVEQAIQVSLMEVSFS</sequence>
<reference evidence="1" key="1">
    <citation type="journal article" date="2015" name="Nature">
        <title>Complex archaea that bridge the gap between prokaryotes and eukaryotes.</title>
        <authorList>
            <person name="Spang A."/>
            <person name="Saw J.H."/>
            <person name="Jorgensen S.L."/>
            <person name="Zaremba-Niedzwiedzka K."/>
            <person name="Martijn J."/>
            <person name="Lind A.E."/>
            <person name="van Eijk R."/>
            <person name="Schleper C."/>
            <person name="Guy L."/>
            <person name="Ettema T.J."/>
        </authorList>
    </citation>
    <scope>NUCLEOTIDE SEQUENCE</scope>
</reference>
<organism evidence="1">
    <name type="scientific">marine sediment metagenome</name>
    <dbReference type="NCBI Taxonomy" id="412755"/>
    <lineage>
        <taxon>unclassified sequences</taxon>
        <taxon>metagenomes</taxon>
        <taxon>ecological metagenomes</taxon>
    </lineage>
</organism>
<accession>A0A0F9PSU1</accession>
<dbReference type="EMBL" id="LAZR01005907">
    <property type="protein sequence ID" value="KKM96232.1"/>
    <property type="molecule type" value="Genomic_DNA"/>
</dbReference>
<dbReference type="AlphaFoldDB" id="A0A0F9PSU1"/>
<name>A0A0F9PSU1_9ZZZZ</name>
<comment type="caution">
    <text evidence="1">The sequence shown here is derived from an EMBL/GenBank/DDBJ whole genome shotgun (WGS) entry which is preliminary data.</text>
</comment>
<evidence type="ECO:0000313" key="1">
    <source>
        <dbReference type="EMBL" id="KKM96232.1"/>
    </source>
</evidence>